<dbReference type="GO" id="GO:0000155">
    <property type="term" value="F:phosphorelay sensor kinase activity"/>
    <property type="evidence" value="ECO:0007669"/>
    <property type="project" value="InterPro"/>
</dbReference>
<accession>A0A2D0N2V4</accession>
<dbReference type="GO" id="GO:0016020">
    <property type="term" value="C:membrane"/>
    <property type="evidence" value="ECO:0007669"/>
    <property type="project" value="InterPro"/>
</dbReference>
<evidence type="ECO:0000313" key="4">
    <source>
        <dbReference type="Proteomes" id="UP000223913"/>
    </source>
</evidence>
<evidence type="ECO:0000256" key="1">
    <source>
        <dbReference type="SAM" id="Phobius"/>
    </source>
</evidence>
<dbReference type="InterPro" id="IPR010559">
    <property type="entry name" value="Sig_transdc_His_kin_internal"/>
</dbReference>
<evidence type="ECO:0000259" key="2">
    <source>
        <dbReference type="Pfam" id="PF06580"/>
    </source>
</evidence>
<evidence type="ECO:0000313" key="3">
    <source>
        <dbReference type="EMBL" id="PHN02469.1"/>
    </source>
</evidence>
<sequence length="352" mass="40657">MVSVRILQHILFWSCFVALYAIKNMLFAGPSDLAYPPVERFFRFLLSELAFLPWKIIPFYFLFYYLIPNYFRQRKYVVSLLYFIGVLIVCLYGYRSMVTPLSGLLYGETPDFNVYSAERLLYTLTDIIPALGLAATAKLLKGRLAFQRKEEALRQEKQIAELNFLKAQTNPHFLFNTLNNLYGLARKNDRHTAPSILKLSNIMRYILHECSASSIPLANEIKIIEDYIELERLRYNDRLRVQFERQIDDPQHPVAPLILLAFVENAFKHGAGEARFGIDIDIALQLQSGQLDFQITNPCEGEAAEFLTKGTGLSNVCRQLELIYPDRHQLEIRPEAGKFSVYLSIDLRQHEG</sequence>
<reference evidence="3 4" key="1">
    <citation type="submission" date="2017-10" db="EMBL/GenBank/DDBJ databases">
        <title>The draft genome sequence of Lewinella nigricans NBRC 102662.</title>
        <authorList>
            <person name="Wang K."/>
        </authorList>
    </citation>
    <scope>NUCLEOTIDE SEQUENCE [LARGE SCALE GENOMIC DNA]</scope>
    <source>
        <strain evidence="3 4">NBRC 102662</strain>
    </source>
</reference>
<feature type="domain" description="Signal transduction histidine kinase internal region" evidence="2">
    <location>
        <begin position="160"/>
        <end position="239"/>
    </location>
</feature>
<dbReference type="RefSeq" id="WP_099154215.1">
    <property type="nucleotide sequence ID" value="NZ_PDUD01000040.1"/>
</dbReference>
<dbReference type="InterPro" id="IPR036890">
    <property type="entry name" value="HATPase_C_sf"/>
</dbReference>
<name>A0A2D0N2V4_FLAN2</name>
<gene>
    <name evidence="3" type="ORF">CRP01_32320</name>
</gene>
<dbReference type="PANTHER" id="PTHR34220:SF7">
    <property type="entry name" value="SENSOR HISTIDINE KINASE YPDA"/>
    <property type="match status" value="1"/>
</dbReference>
<dbReference type="OrthoDB" id="9792992at2"/>
<dbReference type="Proteomes" id="UP000223913">
    <property type="component" value="Unassembled WGS sequence"/>
</dbReference>
<organism evidence="3 4">
    <name type="scientific">Flavilitoribacter nigricans (strain ATCC 23147 / DSM 23189 / NBRC 102662 / NCIMB 1420 / SS-2)</name>
    <name type="common">Lewinella nigricans</name>
    <dbReference type="NCBI Taxonomy" id="1122177"/>
    <lineage>
        <taxon>Bacteria</taxon>
        <taxon>Pseudomonadati</taxon>
        <taxon>Bacteroidota</taxon>
        <taxon>Saprospiria</taxon>
        <taxon>Saprospirales</taxon>
        <taxon>Lewinellaceae</taxon>
        <taxon>Flavilitoribacter</taxon>
    </lineage>
</organism>
<dbReference type="Gene3D" id="3.30.565.10">
    <property type="entry name" value="Histidine kinase-like ATPase, C-terminal domain"/>
    <property type="match status" value="1"/>
</dbReference>
<dbReference type="EMBL" id="PDUD01000040">
    <property type="protein sequence ID" value="PHN02469.1"/>
    <property type="molecule type" value="Genomic_DNA"/>
</dbReference>
<keyword evidence="1" id="KW-0472">Membrane</keyword>
<comment type="caution">
    <text evidence="3">The sequence shown here is derived from an EMBL/GenBank/DDBJ whole genome shotgun (WGS) entry which is preliminary data.</text>
</comment>
<dbReference type="Pfam" id="PF06580">
    <property type="entry name" value="His_kinase"/>
    <property type="match status" value="1"/>
</dbReference>
<feature type="transmembrane region" description="Helical" evidence="1">
    <location>
        <begin position="10"/>
        <end position="29"/>
    </location>
</feature>
<dbReference type="InterPro" id="IPR050640">
    <property type="entry name" value="Bact_2-comp_sensor_kinase"/>
</dbReference>
<keyword evidence="4" id="KW-1185">Reference proteome</keyword>
<keyword evidence="1" id="KW-1133">Transmembrane helix</keyword>
<keyword evidence="1" id="KW-0812">Transmembrane</keyword>
<dbReference type="PANTHER" id="PTHR34220">
    <property type="entry name" value="SENSOR HISTIDINE KINASE YPDA"/>
    <property type="match status" value="1"/>
</dbReference>
<dbReference type="AlphaFoldDB" id="A0A2D0N2V4"/>
<protein>
    <recommendedName>
        <fullName evidence="2">Signal transduction histidine kinase internal region domain-containing protein</fullName>
    </recommendedName>
</protein>
<feature type="transmembrane region" description="Helical" evidence="1">
    <location>
        <begin position="76"/>
        <end position="94"/>
    </location>
</feature>
<proteinExistence type="predicted"/>
<feature type="transmembrane region" description="Helical" evidence="1">
    <location>
        <begin position="49"/>
        <end position="67"/>
    </location>
</feature>